<evidence type="ECO:0000256" key="16">
    <source>
        <dbReference type="HAMAP-Rule" id="MF_01274"/>
    </source>
</evidence>
<proteinExistence type="inferred from homology"/>
<sequence>MLLAVDVGNSNTVIGVYEGTELVEHWRIATDSRRTADELALLFQGFMAFQNLSFSRNVHGVVLSSVVPLMTERLVEMTRKYFHFAPVVVRPGTKTGFAINMDNPREVGADRLVNAIAAHDQFGGPGIVVDFGTSTNFDVYTADGTFIGGVIAPGVMLSMEALSSRGAQLPKFELRRPRSAIGRNTVEAMQSGAVYGFAGQVDRIVEKLTEALEEEPVVIATGGLASAIVEECHTISHHEPWLTLSGLRIIWDRNT</sequence>
<evidence type="ECO:0000256" key="12">
    <source>
        <dbReference type="ARBA" id="ARBA00022958"/>
    </source>
</evidence>
<dbReference type="HAMAP" id="MF_01274">
    <property type="entry name" value="Pantothen_kinase_3"/>
    <property type="match status" value="1"/>
</dbReference>
<feature type="binding site" evidence="16">
    <location>
        <position position="133"/>
    </location>
    <ligand>
        <name>ATP</name>
        <dbReference type="ChEBI" id="CHEBI:30616"/>
    </ligand>
</feature>
<dbReference type="EMBL" id="CP031165">
    <property type="protein sequence ID" value="AXV08766.1"/>
    <property type="molecule type" value="Genomic_DNA"/>
</dbReference>
<evidence type="ECO:0000256" key="13">
    <source>
        <dbReference type="ARBA" id="ARBA00022993"/>
    </source>
</evidence>
<keyword evidence="8 16" id="KW-0808">Transferase</keyword>
<reference evidence="17 18" key="1">
    <citation type="submission" date="2018-09" db="EMBL/GenBank/DDBJ databases">
        <title>Complete genome sequence of Euzebya sp. DY32-46 isolated from seawater of Pacific Ocean.</title>
        <authorList>
            <person name="Xu L."/>
            <person name="Wu Y.-H."/>
            <person name="Xu X.-W."/>
        </authorList>
    </citation>
    <scope>NUCLEOTIDE SEQUENCE [LARGE SCALE GENOMIC DNA]</scope>
    <source>
        <strain evidence="17 18">DY32-46</strain>
    </source>
</reference>
<evidence type="ECO:0000256" key="2">
    <source>
        <dbReference type="ARBA" id="ARBA00001958"/>
    </source>
</evidence>
<evidence type="ECO:0000256" key="14">
    <source>
        <dbReference type="ARBA" id="ARBA00038036"/>
    </source>
</evidence>
<dbReference type="CDD" id="cd24015">
    <property type="entry name" value="ASKHA_NBD_PanK-III"/>
    <property type="match status" value="1"/>
</dbReference>
<comment type="subcellular location">
    <subcellularLocation>
        <location evidence="3 16">Cytoplasm</location>
    </subcellularLocation>
</comment>
<dbReference type="GO" id="GO:0005737">
    <property type="term" value="C:cytoplasm"/>
    <property type="evidence" value="ECO:0007669"/>
    <property type="project" value="UniProtKB-SubCell"/>
</dbReference>
<dbReference type="OrthoDB" id="9804707at2"/>
<dbReference type="AlphaFoldDB" id="A0A346Y2R9"/>
<comment type="caution">
    <text evidence="16">Lacks conserved residue(s) required for the propagation of feature annotation.</text>
</comment>
<dbReference type="GO" id="GO:0005524">
    <property type="term" value="F:ATP binding"/>
    <property type="evidence" value="ECO:0007669"/>
    <property type="project" value="UniProtKB-UniRule"/>
</dbReference>
<comment type="subunit">
    <text evidence="5 16">Homodimer.</text>
</comment>
<organism evidence="17 18">
    <name type="scientific">Euzebya pacifica</name>
    <dbReference type="NCBI Taxonomy" id="1608957"/>
    <lineage>
        <taxon>Bacteria</taxon>
        <taxon>Bacillati</taxon>
        <taxon>Actinomycetota</taxon>
        <taxon>Nitriliruptoria</taxon>
        <taxon>Euzebyales</taxon>
    </lineage>
</organism>
<dbReference type="Proteomes" id="UP000264006">
    <property type="component" value="Chromosome"/>
</dbReference>
<dbReference type="SUPFAM" id="SSF53067">
    <property type="entry name" value="Actin-like ATPase domain"/>
    <property type="match status" value="2"/>
</dbReference>
<gene>
    <name evidence="16" type="primary">coaX</name>
    <name evidence="17" type="ORF">DVS28_a4099</name>
</gene>
<keyword evidence="11 16" id="KW-0067">ATP-binding</keyword>
<evidence type="ECO:0000256" key="1">
    <source>
        <dbReference type="ARBA" id="ARBA00001206"/>
    </source>
</evidence>
<protein>
    <recommendedName>
        <fullName evidence="15 16">Type III pantothenate kinase</fullName>
        <ecNumber evidence="6 16">2.7.1.33</ecNumber>
    </recommendedName>
    <alternativeName>
        <fullName evidence="16">PanK-III</fullName>
    </alternativeName>
    <alternativeName>
        <fullName evidence="16">Pantothenic acid kinase</fullName>
    </alternativeName>
</protein>
<evidence type="ECO:0000256" key="3">
    <source>
        <dbReference type="ARBA" id="ARBA00004496"/>
    </source>
</evidence>
<feature type="binding site" evidence="16">
    <location>
        <position position="185"/>
    </location>
    <ligand>
        <name>substrate</name>
    </ligand>
</feature>
<keyword evidence="9 16" id="KW-0547">Nucleotide-binding</keyword>
<dbReference type="PANTHER" id="PTHR34265">
    <property type="entry name" value="TYPE III PANTOTHENATE KINASE"/>
    <property type="match status" value="1"/>
</dbReference>
<evidence type="ECO:0000256" key="7">
    <source>
        <dbReference type="ARBA" id="ARBA00022490"/>
    </source>
</evidence>
<dbReference type="GO" id="GO:0004594">
    <property type="term" value="F:pantothenate kinase activity"/>
    <property type="evidence" value="ECO:0007669"/>
    <property type="project" value="UniProtKB-UniRule"/>
</dbReference>
<comment type="cofactor">
    <cofactor evidence="16">
        <name>NH4(+)</name>
        <dbReference type="ChEBI" id="CHEBI:28938"/>
    </cofactor>
    <cofactor evidence="16">
        <name>K(+)</name>
        <dbReference type="ChEBI" id="CHEBI:29103"/>
    </cofactor>
    <text evidence="16">A monovalent cation. Ammonium or potassium.</text>
</comment>
<dbReference type="InterPro" id="IPR043129">
    <property type="entry name" value="ATPase_NBD"/>
</dbReference>
<comment type="pathway">
    <text evidence="4 16">Cofactor biosynthesis; coenzyme A biosynthesis; CoA from (R)-pantothenate: step 1/5.</text>
</comment>
<evidence type="ECO:0000256" key="15">
    <source>
        <dbReference type="ARBA" id="ARBA00040883"/>
    </source>
</evidence>
<keyword evidence="12 16" id="KW-0630">Potassium</keyword>
<comment type="similarity">
    <text evidence="14 16">Belongs to the type III pantothenate kinase family.</text>
</comment>
<evidence type="ECO:0000256" key="5">
    <source>
        <dbReference type="ARBA" id="ARBA00011738"/>
    </source>
</evidence>
<keyword evidence="18" id="KW-1185">Reference proteome</keyword>
<keyword evidence="16" id="KW-0479">Metal-binding</keyword>
<feature type="binding site" evidence="16">
    <location>
        <begin position="108"/>
        <end position="111"/>
    </location>
    <ligand>
        <name>substrate</name>
    </ligand>
</feature>
<keyword evidence="13 16" id="KW-0173">Coenzyme A biosynthesis</keyword>
<evidence type="ECO:0000313" key="17">
    <source>
        <dbReference type="EMBL" id="AXV08766.1"/>
    </source>
</evidence>
<comment type="catalytic activity">
    <reaction evidence="1 16">
        <text>(R)-pantothenate + ATP = (R)-4'-phosphopantothenate + ADP + H(+)</text>
        <dbReference type="Rhea" id="RHEA:16373"/>
        <dbReference type="ChEBI" id="CHEBI:10986"/>
        <dbReference type="ChEBI" id="CHEBI:15378"/>
        <dbReference type="ChEBI" id="CHEBI:29032"/>
        <dbReference type="ChEBI" id="CHEBI:30616"/>
        <dbReference type="ChEBI" id="CHEBI:456216"/>
        <dbReference type="EC" id="2.7.1.33"/>
    </reaction>
</comment>
<dbReference type="NCBIfam" id="NF009855">
    <property type="entry name" value="PRK13321.1"/>
    <property type="match status" value="1"/>
</dbReference>
<evidence type="ECO:0000256" key="4">
    <source>
        <dbReference type="ARBA" id="ARBA00005225"/>
    </source>
</evidence>
<dbReference type="Gene3D" id="3.30.420.40">
    <property type="match status" value="2"/>
</dbReference>
<feature type="active site" description="Proton acceptor" evidence="16">
    <location>
        <position position="110"/>
    </location>
</feature>
<evidence type="ECO:0000256" key="8">
    <source>
        <dbReference type="ARBA" id="ARBA00022679"/>
    </source>
</evidence>
<evidence type="ECO:0000256" key="6">
    <source>
        <dbReference type="ARBA" id="ARBA00012102"/>
    </source>
</evidence>
<keyword evidence="7 16" id="KW-0963">Cytoplasm</keyword>
<feature type="binding site" evidence="16">
    <location>
        <position position="130"/>
    </location>
    <ligand>
        <name>K(+)</name>
        <dbReference type="ChEBI" id="CHEBI:29103"/>
    </ligand>
</feature>
<dbReference type="GO" id="GO:0015937">
    <property type="term" value="P:coenzyme A biosynthetic process"/>
    <property type="evidence" value="ECO:0007669"/>
    <property type="project" value="UniProtKB-UniRule"/>
</dbReference>
<dbReference type="GO" id="GO:0046872">
    <property type="term" value="F:metal ion binding"/>
    <property type="evidence" value="ECO:0007669"/>
    <property type="project" value="UniProtKB-KW"/>
</dbReference>
<accession>A0A346Y2R9</accession>
<dbReference type="NCBIfam" id="NF009848">
    <property type="entry name" value="PRK13318.1-6"/>
    <property type="match status" value="1"/>
</dbReference>
<name>A0A346Y2R9_9ACTN</name>
<dbReference type="InterPro" id="IPR004619">
    <property type="entry name" value="Type_III_PanK"/>
</dbReference>
<keyword evidence="10 16" id="KW-0418">Kinase</keyword>
<dbReference type="PANTHER" id="PTHR34265:SF1">
    <property type="entry name" value="TYPE III PANTOTHENATE KINASE"/>
    <property type="match status" value="1"/>
</dbReference>
<evidence type="ECO:0000313" key="18">
    <source>
        <dbReference type="Proteomes" id="UP000264006"/>
    </source>
</evidence>
<evidence type="ECO:0000256" key="11">
    <source>
        <dbReference type="ARBA" id="ARBA00022840"/>
    </source>
</evidence>
<evidence type="ECO:0000256" key="9">
    <source>
        <dbReference type="ARBA" id="ARBA00022741"/>
    </source>
</evidence>
<dbReference type="NCBIfam" id="TIGR00671">
    <property type="entry name" value="baf"/>
    <property type="match status" value="1"/>
</dbReference>
<feature type="binding site" evidence="16">
    <location>
        <begin position="6"/>
        <end position="13"/>
    </location>
    <ligand>
        <name>ATP</name>
        <dbReference type="ChEBI" id="CHEBI:30616"/>
    </ligand>
</feature>
<dbReference type="KEGG" id="euz:DVS28_a4099"/>
<dbReference type="EC" id="2.7.1.33" evidence="6 16"/>
<dbReference type="Pfam" id="PF03309">
    <property type="entry name" value="Pan_kinase"/>
    <property type="match status" value="1"/>
</dbReference>
<comment type="function">
    <text evidence="16">Catalyzes the phosphorylation of pantothenate (Pan), the first step in CoA biosynthesis.</text>
</comment>
<dbReference type="RefSeq" id="WP_114593064.1">
    <property type="nucleotide sequence ID" value="NZ_CP031165.1"/>
</dbReference>
<comment type="cofactor">
    <cofactor evidence="2">
        <name>K(+)</name>
        <dbReference type="ChEBI" id="CHEBI:29103"/>
    </cofactor>
</comment>
<evidence type="ECO:0000256" key="10">
    <source>
        <dbReference type="ARBA" id="ARBA00022777"/>
    </source>
</evidence>
<dbReference type="UniPathway" id="UPA00241">
    <property type="reaction ID" value="UER00352"/>
</dbReference>